<reference evidence="1" key="1">
    <citation type="submission" date="2016-04" db="EMBL/GenBank/DDBJ databases">
        <authorList>
            <person name="Evans L.H."/>
            <person name="Alamgir A."/>
            <person name="Owens N."/>
            <person name="Weber N.D."/>
            <person name="Virtaneva K."/>
            <person name="Barbian K."/>
            <person name="Babar A."/>
            <person name="Rosenke K."/>
        </authorList>
    </citation>
    <scope>NUCLEOTIDE SEQUENCE [LARGE SCALE GENOMIC DNA]</scope>
    <source>
        <strain evidence="1">CBS 101.48</strain>
    </source>
</reference>
<dbReference type="OrthoDB" id="10257471at2759"/>
<protein>
    <recommendedName>
        <fullName evidence="3">F-box domain-containing protein</fullName>
    </recommendedName>
</protein>
<accession>A0A168SV53</accession>
<dbReference type="EMBL" id="LT554985">
    <property type="protein sequence ID" value="SAM08994.1"/>
    <property type="molecule type" value="Genomic_DNA"/>
</dbReference>
<organism evidence="1">
    <name type="scientific">Absidia glauca</name>
    <name type="common">Pin mould</name>
    <dbReference type="NCBI Taxonomy" id="4829"/>
    <lineage>
        <taxon>Eukaryota</taxon>
        <taxon>Fungi</taxon>
        <taxon>Fungi incertae sedis</taxon>
        <taxon>Mucoromycota</taxon>
        <taxon>Mucoromycotina</taxon>
        <taxon>Mucoromycetes</taxon>
        <taxon>Mucorales</taxon>
        <taxon>Cunninghamellaceae</taxon>
        <taxon>Absidia</taxon>
    </lineage>
</organism>
<name>A0A168SV53_ABSGL</name>
<evidence type="ECO:0000313" key="1">
    <source>
        <dbReference type="EMBL" id="SAM08994.1"/>
    </source>
</evidence>
<dbReference type="STRING" id="4829.A0A168SV53"/>
<gene>
    <name evidence="1" type="primary">ABSGL_14668.1 scaffold 14966</name>
</gene>
<evidence type="ECO:0008006" key="3">
    <source>
        <dbReference type="Google" id="ProtNLM"/>
    </source>
</evidence>
<keyword evidence="2" id="KW-1185">Reference proteome</keyword>
<dbReference type="Gene3D" id="3.80.10.10">
    <property type="entry name" value="Ribonuclease Inhibitor"/>
    <property type="match status" value="1"/>
</dbReference>
<dbReference type="InterPro" id="IPR032675">
    <property type="entry name" value="LRR_dom_sf"/>
</dbReference>
<evidence type="ECO:0000313" key="2">
    <source>
        <dbReference type="Proteomes" id="UP000078561"/>
    </source>
</evidence>
<dbReference type="SUPFAM" id="SSF52047">
    <property type="entry name" value="RNI-like"/>
    <property type="match status" value="1"/>
</dbReference>
<sequence length="389" mass="44257">MAGPCLNLPHEVISLIASHLEWHDDLNECALINKQFYTATVPLLYQAPTEISCTSLLGCLITARQHHQSNLLRSSPLGNYIRTLELSVFDSPTATILLLSLTPFLESLDLIDDTVTEDSVEYVWDLCPRLKKVHLDGIPINNLHGLANYCRQLASLRITRCDRLPPAALEPLIASSLTTLVFEECNWFTENETAHHISQLHLLEKLEFDRCDSSTDRFLQRLLSPPATNRSVFPRLKSLIIRVTPVVRFLPPRKLVSSIASLPLLNSLTLEIATVTLATLSALTTSPLLQSVTLHAPSYDISSQELRNLIRDRPQWTSLHLVGCLLPQRSFPETEQLYHHKGIMLKHSTLNRIWRNIDFYVAPENDIPCQIDHYEYQRSDMHFALFPQY</sequence>
<dbReference type="AlphaFoldDB" id="A0A168SV53"/>
<proteinExistence type="predicted"/>
<dbReference type="InParanoid" id="A0A168SV53"/>
<dbReference type="Proteomes" id="UP000078561">
    <property type="component" value="Unassembled WGS sequence"/>
</dbReference>